<keyword evidence="1" id="KW-0472">Membrane</keyword>
<keyword evidence="1" id="KW-0812">Transmembrane</keyword>
<protein>
    <recommendedName>
        <fullName evidence="2">Glycosyltransferase family 18 catalytic domain-containing protein</fullName>
    </recommendedName>
</protein>
<proteinExistence type="predicted"/>
<evidence type="ECO:0000256" key="1">
    <source>
        <dbReference type="SAM" id="Phobius"/>
    </source>
</evidence>
<reference evidence="3" key="1">
    <citation type="journal article" date="2023" name="BMC Genomics">
        <title>Chromosome-level genome assemblies of Cutaneotrichosporon spp. (Trichosporonales, Basidiomycota) reveal imbalanced evolution between nucleotide sequences and chromosome synteny.</title>
        <authorList>
            <person name="Kobayashi Y."/>
            <person name="Kayamori A."/>
            <person name="Aoki K."/>
            <person name="Shiwa Y."/>
            <person name="Matsutani M."/>
            <person name="Fujita N."/>
            <person name="Sugita T."/>
            <person name="Iwasaki W."/>
            <person name="Tanaka N."/>
            <person name="Takashima M."/>
        </authorList>
    </citation>
    <scope>NUCLEOTIDE SEQUENCE</scope>
    <source>
        <strain evidence="3">HIS016</strain>
    </source>
</reference>
<reference evidence="3" key="2">
    <citation type="submission" date="2023-06" db="EMBL/GenBank/DDBJ databases">
        <authorList>
            <person name="Kobayashi Y."/>
            <person name="Kayamori A."/>
            <person name="Aoki K."/>
            <person name="Shiwa Y."/>
            <person name="Fujita N."/>
            <person name="Sugita T."/>
            <person name="Iwasaki W."/>
            <person name="Tanaka N."/>
            <person name="Takashima M."/>
        </authorList>
    </citation>
    <scope>NUCLEOTIDE SEQUENCE</scope>
    <source>
        <strain evidence="3">HIS016</strain>
    </source>
</reference>
<keyword evidence="4" id="KW-1185">Reference proteome</keyword>
<dbReference type="EMBL" id="BTCM01000009">
    <property type="protein sequence ID" value="GMK59834.1"/>
    <property type="molecule type" value="Genomic_DNA"/>
</dbReference>
<dbReference type="Pfam" id="PF15024">
    <property type="entry name" value="Glyco_transf_18"/>
    <property type="match status" value="1"/>
</dbReference>
<name>A0AAD3TZN9_9TREE</name>
<evidence type="ECO:0000259" key="2">
    <source>
        <dbReference type="Pfam" id="PF15024"/>
    </source>
</evidence>
<dbReference type="InterPro" id="IPR026116">
    <property type="entry name" value="GT18_cat"/>
</dbReference>
<feature type="transmembrane region" description="Helical" evidence="1">
    <location>
        <begin position="39"/>
        <end position="59"/>
    </location>
</feature>
<dbReference type="AlphaFoldDB" id="A0AAD3TZN9"/>
<evidence type="ECO:0000313" key="3">
    <source>
        <dbReference type="EMBL" id="GMK59834.1"/>
    </source>
</evidence>
<dbReference type="Proteomes" id="UP001222932">
    <property type="component" value="Unassembled WGS sequence"/>
</dbReference>
<comment type="caution">
    <text evidence="3">The sequence shown here is derived from an EMBL/GenBank/DDBJ whole genome shotgun (WGS) entry which is preliminary data.</text>
</comment>
<evidence type="ECO:0000313" key="4">
    <source>
        <dbReference type="Proteomes" id="UP001222932"/>
    </source>
</evidence>
<feature type="domain" description="Glycosyltransferase family 18 catalytic" evidence="2">
    <location>
        <begin position="271"/>
        <end position="493"/>
    </location>
</feature>
<keyword evidence="1" id="KW-1133">Transmembrane helix</keyword>
<accession>A0AAD3TZN9</accession>
<organism evidence="3 4">
    <name type="scientific">Cutaneotrichosporon spelunceum</name>
    <dbReference type="NCBI Taxonomy" id="1672016"/>
    <lineage>
        <taxon>Eukaryota</taxon>
        <taxon>Fungi</taxon>
        <taxon>Dikarya</taxon>
        <taxon>Basidiomycota</taxon>
        <taxon>Agaricomycotina</taxon>
        <taxon>Tremellomycetes</taxon>
        <taxon>Trichosporonales</taxon>
        <taxon>Trichosporonaceae</taxon>
        <taxon>Cutaneotrichosporon</taxon>
    </lineage>
</organism>
<sequence length="524" mass="61330">MTLRDSDDTGPLLSAGERERGWHDRIPVWRRLRIRSWRIRWPLILLALAAVAYIGHLALDPDTRARLSKASNTAFKTWTGPSEEDLDAARRARQLMKDMKERYPEESGHQLPRLDNYVALERLASCLEAGTCTDNERRVILLGSFHFGHSELGWNGGEQVWARATLSAIRELNHTYLFSWGHMDTLLNYQALPELVTHVLWERLQMDHCEKRNETNYLEMDKADYQTKPWHNWQTGPKRCMQSADYPQGIPYWKSFHFWFFVETVHPLGPHWVLSPENYDLWYNNNVNHTYLGYSIEHRCKMFPTFEHREHRGLILAKTLNYFDKTRNKFYQVIGKARDGVRPVTEDGKEVKFELVTTVGDKGDRIDDPSMESLGRMDQKAWTGVLARSKLLLGIGHPIVSPSPYYALCMGVPFIQPLEFWDRTNPDDRTRWGTQQMALRMIQEPYVYHVRQGDEEGLRDAMQRAVDNPIEPYIPPEMKWDAFMGRVQSLLTRDWQAEAKAYVAWKYDDAPEWQHLAMDSPYKG</sequence>
<dbReference type="GO" id="GO:0030144">
    <property type="term" value="F:alpha-1,6-mannosylglycoprotein 6-beta-N-acetylglucosaminyltransferase activity"/>
    <property type="evidence" value="ECO:0007669"/>
    <property type="project" value="InterPro"/>
</dbReference>
<gene>
    <name evidence="3" type="ORF">CspeluHIS016_0900510</name>
</gene>